<reference evidence="2" key="1">
    <citation type="submission" date="2021-07" db="EMBL/GenBank/DDBJ databases">
        <title>Complete genome sequence of Crassaminicella sp. 143-21, isolated from a deep-sea hydrothermal vent.</title>
        <authorList>
            <person name="Li X."/>
        </authorList>
    </citation>
    <scope>NUCLEOTIDE SEQUENCE</scope>
    <source>
        <strain evidence="2">143-21</strain>
    </source>
</reference>
<dbReference type="Pfam" id="PF09581">
    <property type="entry name" value="Spore_III_AF"/>
    <property type="match status" value="1"/>
</dbReference>
<keyword evidence="1" id="KW-0812">Transmembrane</keyword>
<evidence type="ECO:0000313" key="2">
    <source>
        <dbReference type="EMBL" id="QXM06017.1"/>
    </source>
</evidence>
<sequence>MMLFLKSWILNIVTVVIFISIMEFILPNSSMKKYIKMIVGLLVMLVIINPILEFMHERVQLEEDIFKTSSAINKRELALNLDQFKGTQQKQIIAIYKNNIEKHIKDQIEFNNKVHVLSINSNIEENIESKEFGNIKNLNILLSKYEDKQPQTGIQPVSNIVINVNKNKEKVKITKNESITKKIKEYISKQYGLEEDRININMNEIKNK</sequence>
<evidence type="ECO:0000256" key="1">
    <source>
        <dbReference type="SAM" id="Phobius"/>
    </source>
</evidence>
<evidence type="ECO:0000313" key="3">
    <source>
        <dbReference type="Proteomes" id="UP000886818"/>
    </source>
</evidence>
<proteinExistence type="predicted"/>
<dbReference type="Proteomes" id="UP000886818">
    <property type="component" value="Chromosome"/>
</dbReference>
<dbReference type="InterPro" id="IPR014245">
    <property type="entry name" value="Spore_III_AF"/>
</dbReference>
<keyword evidence="3" id="KW-1185">Reference proteome</keyword>
<keyword evidence="1" id="KW-0472">Membrane</keyword>
<keyword evidence="1" id="KW-1133">Transmembrane helix</keyword>
<dbReference type="EMBL" id="CP078093">
    <property type="protein sequence ID" value="QXM06017.1"/>
    <property type="molecule type" value="Genomic_DNA"/>
</dbReference>
<dbReference type="NCBIfam" id="TIGR02896">
    <property type="entry name" value="spore_III_AF"/>
    <property type="match status" value="1"/>
</dbReference>
<gene>
    <name evidence="2" type="primary">spoIIIAF</name>
    <name evidence="2" type="ORF">KVH43_11770</name>
</gene>
<name>A0ABX8RC31_9CLOT</name>
<feature type="transmembrane region" description="Helical" evidence="1">
    <location>
        <begin position="34"/>
        <end position="52"/>
    </location>
</feature>
<organism evidence="2 3">
    <name type="scientific">Crassaminicella indica</name>
    <dbReference type="NCBI Taxonomy" id="2855394"/>
    <lineage>
        <taxon>Bacteria</taxon>
        <taxon>Bacillati</taxon>
        <taxon>Bacillota</taxon>
        <taxon>Clostridia</taxon>
        <taxon>Eubacteriales</taxon>
        <taxon>Clostridiaceae</taxon>
        <taxon>Crassaminicella</taxon>
    </lineage>
</organism>
<dbReference type="RefSeq" id="WP_218282714.1">
    <property type="nucleotide sequence ID" value="NZ_CP078093.1"/>
</dbReference>
<feature type="transmembrane region" description="Helical" evidence="1">
    <location>
        <begin position="7"/>
        <end position="28"/>
    </location>
</feature>
<accession>A0ABX8RC31</accession>
<protein>
    <submittedName>
        <fullName evidence="2">Stage III sporulation protein AF</fullName>
    </submittedName>
</protein>